<dbReference type="AlphaFoldDB" id="A0A0M0JHN8"/>
<keyword evidence="2 5" id="KW-0812">Transmembrane</keyword>
<evidence type="ECO:0000259" key="6">
    <source>
        <dbReference type="PROSITE" id="PS50850"/>
    </source>
</evidence>
<accession>A0A0M0JHN8</accession>
<dbReference type="PROSITE" id="PS50850">
    <property type="entry name" value="MFS"/>
    <property type="match status" value="1"/>
</dbReference>
<dbReference type="PRINTS" id="PR01035">
    <property type="entry name" value="TCRTETA"/>
</dbReference>
<feature type="transmembrane region" description="Helical" evidence="5">
    <location>
        <begin position="57"/>
        <end position="80"/>
    </location>
</feature>
<dbReference type="Proteomes" id="UP000037460">
    <property type="component" value="Unassembled WGS sequence"/>
</dbReference>
<comment type="subcellular location">
    <subcellularLocation>
        <location evidence="1">Membrane</location>
        <topology evidence="1">Multi-pass membrane protein</topology>
    </subcellularLocation>
</comment>
<evidence type="ECO:0000313" key="8">
    <source>
        <dbReference type="Proteomes" id="UP000037460"/>
    </source>
</evidence>
<comment type="caution">
    <text evidence="7">The sequence shown here is derived from an EMBL/GenBank/DDBJ whole genome shotgun (WGS) entry which is preliminary data.</text>
</comment>
<keyword evidence="4 5" id="KW-0472">Membrane</keyword>
<keyword evidence="7" id="KW-0436">Ligase</keyword>
<feature type="transmembrane region" description="Helical" evidence="5">
    <location>
        <begin position="116"/>
        <end position="140"/>
    </location>
</feature>
<dbReference type="OrthoDB" id="202825at2759"/>
<keyword evidence="3 5" id="KW-1133">Transmembrane helix</keyword>
<dbReference type="InterPro" id="IPR036259">
    <property type="entry name" value="MFS_trans_sf"/>
</dbReference>
<evidence type="ECO:0000256" key="5">
    <source>
        <dbReference type="SAM" id="Phobius"/>
    </source>
</evidence>
<dbReference type="SUPFAM" id="SSF103473">
    <property type="entry name" value="MFS general substrate transporter"/>
    <property type="match status" value="2"/>
</dbReference>
<protein>
    <submittedName>
        <fullName evidence="7">Tubulin-tyrosine ligase family protein</fullName>
    </submittedName>
</protein>
<proteinExistence type="predicted"/>
<dbReference type="PANTHER" id="PTHR47664:SF1">
    <property type="entry name" value="CHROMOSOME UNDETERMINED SCAFFOLD_14, WHOLE GENOME SHOTGUN SEQUENCE"/>
    <property type="match status" value="1"/>
</dbReference>
<dbReference type="SUPFAM" id="SSF54001">
    <property type="entry name" value="Cysteine proteinases"/>
    <property type="match status" value="1"/>
</dbReference>
<dbReference type="Gene3D" id="1.20.1250.20">
    <property type="entry name" value="MFS general substrate transporter like domains"/>
    <property type="match status" value="2"/>
</dbReference>
<feature type="transmembrane region" description="Helical" evidence="5">
    <location>
        <begin position="27"/>
        <end position="45"/>
    </location>
</feature>
<dbReference type="GO" id="GO:0022857">
    <property type="term" value="F:transmembrane transporter activity"/>
    <property type="evidence" value="ECO:0007669"/>
    <property type="project" value="InterPro"/>
</dbReference>
<dbReference type="GO" id="GO:0016020">
    <property type="term" value="C:membrane"/>
    <property type="evidence" value="ECO:0007669"/>
    <property type="project" value="UniProtKB-SubCell"/>
</dbReference>
<dbReference type="GO" id="GO:0016874">
    <property type="term" value="F:ligase activity"/>
    <property type="evidence" value="ECO:0007669"/>
    <property type="project" value="UniProtKB-KW"/>
</dbReference>
<keyword evidence="8" id="KW-1185">Reference proteome</keyword>
<dbReference type="Pfam" id="PF07690">
    <property type="entry name" value="MFS_1"/>
    <property type="match status" value="2"/>
</dbReference>
<dbReference type="PANTHER" id="PTHR47664">
    <property type="entry name" value="NLPC_P60 DOMAIN-CONTAINING PROTEIN"/>
    <property type="match status" value="1"/>
</dbReference>
<dbReference type="InterPro" id="IPR020846">
    <property type="entry name" value="MFS_dom"/>
</dbReference>
<evidence type="ECO:0000256" key="1">
    <source>
        <dbReference type="ARBA" id="ARBA00004141"/>
    </source>
</evidence>
<dbReference type="InterPro" id="IPR011701">
    <property type="entry name" value="MFS"/>
</dbReference>
<evidence type="ECO:0000313" key="7">
    <source>
        <dbReference type="EMBL" id="KOO25758.1"/>
    </source>
</evidence>
<evidence type="ECO:0000256" key="4">
    <source>
        <dbReference type="ARBA" id="ARBA00023136"/>
    </source>
</evidence>
<evidence type="ECO:0000256" key="2">
    <source>
        <dbReference type="ARBA" id="ARBA00022692"/>
    </source>
</evidence>
<gene>
    <name evidence="7" type="ORF">Ctob_010999</name>
</gene>
<feature type="transmembrane region" description="Helical" evidence="5">
    <location>
        <begin position="86"/>
        <end position="104"/>
    </location>
</feature>
<evidence type="ECO:0000256" key="3">
    <source>
        <dbReference type="ARBA" id="ARBA00022989"/>
    </source>
</evidence>
<dbReference type="InterPro" id="IPR001958">
    <property type="entry name" value="Tet-R_TetA/multi-R_MdtG-like"/>
</dbReference>
<feature type="domain" description="Major facilitator superfamily (MFS) profile" evidence="6">
    <location>
        <begin position="1"/>
        <end position="445"/>
    </location>
</feature>
<reference evidence="8" key="1">
    <citation type="journal article" date="2015" name="PLoS Genet.">
        <title>Genome Sequence and Transcriptome Analyses of Chrysochromulina tobin: Metabolic Tools for Enhanced Algal Fitness in the Prominent Order Prymnesiales (Haptophyceae).</title>
        <authorList>
            <person name="Hovde B.T."/>
            <person name="Deodato C.R."/>
            <person name="Hunsperger H.M."/>
            <person name="Ryken S.A."/>
            <person name="Yost W."/>
            <person name="Jha R.K."/>
            <person name="Patterson J."/>
            <person name="Monnat R.J. Jr."/>
            <person name="Barlow S.B."/>
            <person name="Starkenburg S.R."/>
            <person name="Cattolico R.A."/>
        </authorList>
    </citation>
    <scope>NUCLEOTIDE SEQUENCE</scope>
    <source>
        <strain evidence="8">CCMP291</strain>
    </source>
</reference>
<feature type="transmembrane region" description="Helical" evidence="5">
    <location>
        <begin position="152"/>
        <end position="173"/>
    </location>
</feature>
<name>A0A0M0JHN8_9EUKA</name>
<organism evidence="7 8">
    <name type="scientific">Chrysochromulina tobinii</name>
    <dbReference type="NCBI Taxonomy" id="1460289"/>
    <lineage>
        <taxon>Eukaryota</taxon>
        <taxon>Haptista</taxon>
        <taxon>Haptophyta</taxon>
        <taxon>Prymnesiophyceae</taxon>
        <taxon>Prymnesiales</taxon>
        <taxon>Chrysochromulinaceae</taxon>
        <taxon>Chrysochromulina</taxon>
    </lineage>
</organism>
<sequence>MLQMAIGMIIPMLPAYAAQIGMTSSGVGLIVAMPSVARLVLNLPLGSLIDTIGRKPLLIIGTTVEAIGVLGTAFASSLATMLPPRLLVGAGSAGAGSAGTAYLYDVVDKFPERKGFLLGTVQAAMMLAFAAGPACGGLLAESAPIGGLLADRVGRTPIIAAGSAISALAIGALPWAESKLYFYVCMAAWDIGEAMLTAAATALTSDLTSEDKRGAQTSLGTQVQDLTFVIAPVLLGTVRSYLGVPYSKKYAVSEAPMYLDCCNLVRRCVLDLKDDFGFTIGHWNQSYQFDTLPVALSGVEEMRPGDLIFWAAEYNDPTKKPRKHNLVHVEVFLGGENGEMTIGSRSTDPDSFKGVAMHESFRTYGHACHNIRIFYRSIDTWLDGVCVSHCKECNWTLAERPSKSHTTANKYSLFGSGGVAGGAEAENVSGNRVLGECVPEDAEGE</sequence>
<dbReference type="EMBL" id="JWZX01002933">
    <property type="protein sequence ID" value="KOO25758.1"/>
    <property type="molecule type" value="Genomic_DNA"/>
</dbReference>
<dbReference type="InterPro" id="IPR038765">
    <property type="entry name" value="Papain-like_cys_pep_sf"/>
</dbReference>